<protein>
    <submittedName>
        <fullName evidence="1">Uncharacterized protein</fullName>
    </submittedName>
</protein>
<organism evidence="1 2">
    <name type="scientific">Olea europaea subsp. europaea</name>
    <dbReference type="NCBI Taxonomy" id="158383"/>
    <lineage>
        <taxon>Eukaryota</taxon>
        <taxon>Viridiplantae</taxon>
        <taxon>Streptophyta</taxon>
        <taxon>Embryophyta</taxon>
        <taxon>Tracheophyta</taxon>
        <taxon>Spermatophyta</taxon>
        <taxon>Magnoliopsida</taxon>
        <taxon>eudicotyledons</taxon>
        <taxon>Gunneridae</taxon>
        <taxon>Pentapetalae</taxon>
        <taxon>asterids</taxon>
        <taxon>lamiids</taxon>
        <taxon>Lamiales</taxon>
        <taxon>Oleaceae</taxon>
        <taxon>Oleeae</taxon>
        <taxon>Olea</taxon>
    </lineage>
</organism>
<evidence type="ECO:0000313" key="2">
    <source>
        <dbReference type="Proteomes" id="UP000594638"/>
    </source>
</evidence>
<keyword evidence="2" id="KW-1185">Reference proteome</keyword>
<dbReference type="AlphaFoldDB" id="A0A8S0QBB3"/>
<evidence type="ECO:0000313" key="1">
    <source>
        <dbReference type="EMBL" id="CAA2961988.1"/>
    </source>
</evidence>
<accession>A0A8S0QBB3</accession>
<reference evidence="1 2" key="1">
    <citation type="submission" date="2019-12" db="EMBL/GenBank/DDBJ databases">
        <authorList>
            <person name="Alioto T."/>
            <person name="Alioto T."/>
            <person name="Gomez Garrido J."/>
        </authorList>
    </citation>
    <scope>NUCLEOTIDE SEQUENCE [LARGE SCALE GENOMIC DNA]</scope>
</reference>
<sequence>MPAFKLDYDCLCTHFLPRPEVIRFGLNEVNTQWVESNDGLRFYGTGSVLARIINSKDKEVANGWYYIAPYGSHRASSIVRFPPLPVHSRHLAEPINKYTLLIPSPFHFLRNGC</sequence>
<comment type="caution">
    <text evidence="1">The sequence shown here is derived from an EMBL/GenBank/DDBJ whole genome shotgun (WGS) entry which is preliminary data.</text>
</comment>
<gene>
    <name evidence="1" type="ORF">OLEA9_A058512</name>
</gene>
<proteinExistence type="predicted"/>
<name>A0A8S0QBB3_OLEEU</name>
<dbReference type="EMBL" id="CACTIH010000691">
    <property type="protein sequence ID" value="CAA2961988.1"/>
    <property type="molecule type" value="Genomic_DNA"/>
</dbReference>
<dbReference type="Proteomes" id="UP000594638">
    <property type="component" value="Unassembled WGS sequence"/>
</dbReference>
<dbReference type="Gramene" id="OE9A058512T1">
    <property type="protein sequence ID" value="OE9A058512C1"/>
    <property type="gene ID" value="OE9A058512"/>
</dbReference>